<name>A0ABT9HAH2_9SPHN</name>
<accession>A0ABT9HAH2</accession>
<dbReference type="Proteomes" id="UP001235664">
    <property type="component" value="Unassembled WGS sequence"/>
</dbReference>
<sequence length="91" mass="10395">MAIKADRGGKSSNNWYQRDLPVNIATHNRKLELWLELDSKGGGVTDIRIEVEKTSFEDLLSAMLHCDFDKTARSFATACQKWRRANVPKSR</sequence>
<keyword evidence="2" id="KW-1185">Reference proteome</keyword>
<protein>
    <submittedName>
        <fullName evidence="1">Uncharacterized protein</fullName>
    </submittedName>
</protein>
<evidence type="ECO:0000313" key="1">
    <source>
        <dbReference type="EMBL" id="MDP4540317.1"/>
    </source>
</evidence>
<comment type="caution">
    <text evidence="1">The sequence shown here is derived from an EMBL/GenBank/DDBJ whole genome shotgun (WGS) entry which is preliminary data.</text>
</comment>
<organism evidence="1 2">
    <name type="scientific">Qipengyuania benthica</name>
    <dbReference type="NCBI Taxonomy" id="3067651"/>
    <lineage>
        <taxon>Bacteria</taxon>
        <taxon>Pseudomonadati</taxon>
        <taxon>Pseudomonadota</taxon>
        <taxon>Alphaproteobacteria</taxon>
        <taxon>Sphingomonadales</taxon>
        <taxon>Erythrobacteraceae</taxon>
        <taxon>Qipengyuania</taxon>
    </lineage>
</organism>
<dbReference type="EMBL" id="JAVAIL010000003">
    <property type="protein sequence ID" value="MDP4540317.1"/>
    <property type="molecule type" value="Genomic_DNA"/>
</dbReference>
<gene>
    <name evidence="1" type="ORF">Q9K01_11830</name>
</gene>
<reference evidence="1 2" key="1">
    <citation type="submission" date="2023-08" db="EMBL/GenBank/DDBJ databases">
        <title>genomic of DY56.</title>
        <authorList>
            <person name="Wang Y."/>
        </authorList>
    </citation>
    <scope>NUCLEOTIDE SEQUENCE [LARGE SCALE GENOMIC DNA]</scope>
    <source>
        <strain evidence="1 2">DY56-A-20</strain>
    </source>
</reference>
<dbReference type="RefSeq" id="WP_305930444.1">
    <property type="nucleotide sequence ID" value="NZ_JAVAIL010000003.1"/>
</dbReference>
<proteinExistence type="predicted"/>
<evidence type="ECO:0000313" key="2">
    <source>
        <dbReference type="Proteomes" id="UP001235664"/>
    </source>
</evidence>